<evidence type="ECO:0008006" key="3">
    <source>
        <dbReference type="Google" id="ProtNLM"/>
    </source>
</evidence>
<organism evidence="1 2">
    <name type="scientific">Flavonifractor plautii 1_3_50AFAA</name>
    <dbReference type="NCBI Taxonomy" id="742738"/>
    <lineage>
        <taxon>Bacteria</taxon>
        <taxon>Bacillati</taxon>
        <taxon>Bacillota</taxon>
        <taxon>Clostridia</taxon>
        <taxon>Eubacteriales</taxon>
        <taxon>Oscillospiraceae</taxon>
        <taxon>Flavonifractor</taxon>
    </lineage>
</organism>
<dbReference type="HOGENOM" id="CLU_1591677_0_0_9"/>
<reference evidence="1 2" key="1">
    <citation type="submission" date="2011-08" db="EMBL/GenBank/DDBJ databases">
        <title>The Genome Sequence of Clostridium orbiscindens 1_3_50AFAA.</title>
        <authorList>
            <consortium name="The Broad Institute Genome Sequencing Platform"/>
            <person name="Earl A."/>
            <person name="Ward D."/>
            <person name="Feldgarden M."/>
            <person name="Gevers D."/>
            <person name="Daigneault M."/>
            <person name="Strauss J."/>
            <person name="Allen-Vercoe E."/>
            <person name="Young S.K."/>
            <person name="Zeng Q."/>
            <person name="Gargeya S."/>
            <person name="Fitzgerald M."/>
            <person name="Haas B."/>
            <person name="Abouelleil A."/>
            <person name="Alvarado L."/>
            <person name="Arachchi H.M."/>
            <person name="Berlin A."/>
            <person name="Brown A."/>
            <person name="Chapman S.B."/>
            <person name="Chen Z."/>
            <person name="Dunbar C."/>
            <person name="Freedman E."/>
            <person name="Gearin G."/>
            <person name="Gellesch M."/>
            <person name="Goldberg J."/>
            <person name="Griggs A."/>
            <person name="Gujja S."/>
            <person name="Heiman D."/>
            <person name="Howarth C."/>
            <person name="Larson L."/>
            <person name="Lui A."/>
            <person name="MacDonald P.J.P."/>
            <person name="Montmayeur A."/>
            <person name="Murphy C."/>
            <person name="Neiman D."/>
            <person name="Pearson M."/>
            <person name="Priest M."/>
            <person name="Roberts A."/>
            <person name="Saif S."/>
            <person name="Shea T."/>
            <person name="Shenoy N."/>
            <person name="Sisk P."/>
            <person name="Stolte C."/>
            <person name="Sykes S."/>
            <person name="Wortman J."/>
            <person name="Nusbaum C."/>
            <person name="Birren B."/>
        </authorList>
    </citation>
    <scope>NUCLEOTIDE SEQUENCE [LARGE SCALE GENOMIC DNA]</scope>
    <source>
        <strain evidence="1 2">1_3_50AFAA</strain>
    </source>
</reference>
<dbReference type="Proteomes" id="UP000029585">
    <property type="component" value="Unassembled WGS sequence"/>
</dbReference>
<dbReference type="AlphaFoldDB" id="A0A096B5Y9"/>
<proteinExistence type="predicted"/>
<accession>A0A096B5Y9</accession>
<sequence length="167" mass="19638">MLIKIAKNGIESEWFQLTKKRHRTLLLEKPDAVFVHIDSLYPKSPESGQIVELSFPCFNLLAREFVLEENRQEKQNERHQDYRAMEDINPRENGALMTSLEEIYLRQEIKRILYGPSNVLTDLQQRRLRLFLDGYTLTRIGEIEGISHTAVRKSVISAIEKIKKHFE</sequence>
<dbReference type="RefSeq" id="WP_024725093.1">
    <property type="nucleotide sequence ID" value="NZ_KN174164.1"/>
</dbReference>
<dbReference type="InterPro" id="IPR013324">
    <property type="entry name" value="RNA_pol_sigma_r3/r4-like"/>
</dbReference>
<dbReference type="EMBL" id="ADLO01000089">
    <property type="protein sequence ID" value="KGF54376.1"/>
    <property type="molecule type" value="Genomic_DNA"/>
</dbReference>
<name>A0A096B5Y9_FLAPL</name>
<comment type="caution">
    <text evidence="1">The sequence shown here is derived from an EMBL/GenBank/DDBJ whole genome shotgun (WGS) entry which is preliminary data.</text>
</comment>
<evidence type="ECO:0000313" key="1">
    <source>
        <dbReference type="EMBL" id="KGF54376.1"/>
    </source>
</evidence>
<evidence type="ECO:0000313" key="2">
    <source>
        <dbReference type="Proteomes" id="UP000029585"/>
    </source>
</evidence>
<protein>
    <recommendedName>
        <fullName evidence="3">RNA polymerase sigma-70 region 4 domain-containing protein</fullName>
    </recommendedName>
</protein>
<dbReference type="SUPFAM" id="SSF88659">
    <property type="entry name" value="Sigma3 and sigma4 domains of RNA polymerase sigma factors"/>
    <property type="match status" value="1"/>
</dbReference>
<keyword evidence="2" id="KW-1185">Reference proteome</keyword>
<gene>
    <name evidence="1" type="ORF">HMPREF9460_02880</name>
</gene>